<feature type="domain" description="PIN" evidence="2">
    <location>
        <begin position="5"/>
        <end position="124"/>
    </location>
</feature>
<dbReference type="InterPro" id="IPR051619">
    <property type="entry name" value="TypeII_TA_RNase_PINc/VapC"/>
</dbReference>
<dbReference type="STRING" id="1802055.A3A74_07435"/>
<dbReference type="AlphaFoldDB" id="A0A1F7I788"/>
<protein>
    <recommendedName>
        <fullName evidence="2">PIN domain-containing protein</fullName>
    </recommendedName>
</protein>
<dbReference type="SUPFAM" id="SSF88723">
    <property type="entry name" value="PIN domain-like"/>
    <property type="match status" value="1"/>
</dbReference>
<dbReference type="InterPro" id="IPR044153">
    <property type="entry name" value="PIN_Pae0151-like"/>
</dbReference>
<evidence type="ECO:0000313" key="4">
    <source>
        <dbReference type="Proteomes" id="UP000179270"/>
    </source>
</evidence>
<dbReference type="Gene3D" id="3.40.50.1010">
    <property type="entry name" value="5'-nuclease"/>
    <property type="match status" value="1"/>
</dbReference>
<gene>
    <name evidence="3" type="ORF">A3A74_07435</name>
</gene>
<reference evidence="3 4" key="1">
    <citation type="journal article" date="2016" name="Nat. Commun.">
        <title>Thousands of microbial genomes shed light on interconnected biogeochemical processes in an aquifer system.</title>
        <authorList>
            <person name="Anantharaman K."/>
            <person name="Brown C.T."/>
            <person name="Hug L.A."/>
            <person name="Sharon I."/>
            <person name="Castelle C.J."/>
            <person name="Probst A.J."/>
            <person name="Thomas B.C."/>
            <person name="Singh A."/>
            <person name="Wilkins M.J."/>
            <person name="Karaoz U."/>
            <person name="Brodie E.L."/>
            <person name="Williams K.H."/>
            <person name="Hubbard S.S."/>
            <person name="Banfield J.F."/>
        </authorList>
    </citation>
    <scope>NUCLEOTIDE SEQUENCE [LARGE SCALE GENOMIC DNA]</scope>
</reference>
<dbReference type="PANTHER" id="PTHR35901:SF1">
    <property type="entry name" value="EXONUCLEASE VAPC9"/>
    <property type="match status" value="1"/>
</dbReference>
<evidence type="ECO:0000256" key="1">
    <source>
        <dbReference type="ARBA" id="ARBA00022842"/>
    </source>
</evidence>
<comment type="caution">
    <text evidence="3">The sequence shown here is derived from an EMBL/GenBank/DDBJ whole genome shotgun (WGS) entry which is preliminary data.</text>
</comment>
<keyword evidence="1" id="KW-0460">Magnesium</keyword>
<dbReference type="Pfam" id="PF01850">
    <property type="entry name" value="PIN"/>
    <property type="match status" value="1"/>
</dbReference>
<dbReference type="Proteomes" id="UP000179270">
    <property type="component" value="Unassembled WGS sequence"/>
</dbReference>
<dbReference type="EMBL" id="MGAF01000054">
    <property type="protein sequence ID" value="OGK39237.1"/>
    <property type="molecule type" value="Genomic_DNA"/>
</dbReference>
<dbReference type="PANTHER" id="PTHR35901">
    <property type="entry name" value="RIBONUCLEASE VAPC3"/>
    <property type="match status" value="1"/>
</dbReference>
<proteinExistence type="predicted"/>
<dbReference type="InterPro" id="IPR002716">
    <property type="entry name" value="PIN_dom"/>
</dbReference>
<evidence type="ECO:0000313" key="3">
    <source>
        <dbReference type="EMBL" id="OGK39237.1"/>
    </source>
</evidence>
<name>A0A1F7I788_9BACT</name>
<accession>A0A1F7I788</accession>
<evidence type="ECO:0000259" key="2">
    <source>
        <dbReference type="Pfam" id="PF01850"/>
    </source>
</evidence>
<dbReference type="CDD" id="cd09873">
    <property type="entry name" value="PIN_Pae0151-like"/>
    <property type="match status" value="1"/>
</dbReference>
<dbReference type="InterPro" id="IPR029060">
    <property type="entry name" value="PIN-like_dom_sf"/>
</dbReference>
<sequence length="136" mass="15927">MRTLILDSSVIIKWFKFKDESKVKEAKYFLTEFRNKKLRIIISQLTYFELLNISAFDSNIPVNEWQNIIQVLFDIDFTLLSLTYNLAQDTYSIAKKFKISAYDASYIALAKTHKVDFITADQKLVTKVDLPFVKLL</sequence>
<organism evidence="3 4">
    <name type="scientific">Candidatus Roizmanbacteria bacterium RIFCSPLOWO2_01_FULL_35_13</name>
    <dbReference type="NCBI Taxonomy" id="1802055"/>
    <lineage>
        <taxon>Bacteria</taxon>
        <taxon>Candidatus Roizmaniibacteriota</taxon>
    </lineage>
</organism>